<proteinExistence type="predicted"/>
<dbReference type="AlphaFoldDB" id="A0A1X7IMI1"/>
<dbReference type="EMBL" id="FXAU01000001">
    <property type="protein sequence ID" value="SMG15893.1"/>
    <property type="molecule type" value="Genomic_DNA"/>
</dbReference>
<protein>
    <recommendedName>
        <fullName evidence="3">Heavy-metal-associated domain-containing protein</fullName>
    </recommendedName>
</protein>
<evidence type="ECO:0000313" key="1">
    <source>
        <dbReference type="EMBL" id="SMG15893.1"/>
    </source>
</evidence>
<dbReference type="STRING" id="561061.SAMN05660862_1005"/>
<evidence type="ECO:0008006" key="3">
    <source>
        <dbReference type="Google" id="ProtNLM"/>
    </source>
</evidence>
<organism evidence="1 2">
    <name type="scientific">Sphingobacterium psychroaquaticum</name>
    <dbReference type="NCBI Taxonomy" id="561061"/>
    <lineage>
        <taxon>Bacteria</taxon>
        <taxon>Pseudomonadati</taxon>
        <taxon>Bacteroidota</taxon>
        <taxon>Sphingobacteriia</taxon>
        <taxon>Sphingobacteriales</taxon>
        <taxon>Sphingobacteriaceae</taxon>
        <taxon>Sphingobacterium</taxon>
    </lineage>
</organism>
<dbReference type="Proteomes" id="UP000192980">
    <property type="component" value="Unassembled WGS sequence"/>
</dbReference>
<keyword evidence="2" id="KW-1185">Reference proteome</keyword>
<evidence type="ECO:0000313" key="2">
    <source>
        <dbReference type="Proteomes" id="UP000192980"/>
    </source>
</evidence>
<reference evidence="1 2" key="1">
    <citation type="submission" date="2017-04" db="EMBL/GenBank/DDBJ databases">
        <authorList>
            <person name="Afonso C.L."/>
            <person name="Miller P.J."/>
            <person name="Scott M.A."/>
            <person name="Spackman E."/>
            <person name="Goraichik I."/>
            <person name="Dimitrov K.M."/>
            <person name="Suarez D.L."/>
            <person name="Swayne D.E."/>
        </authorList>
    </citation>
    <scope>NUCLEOTIDE SEQUENCE [LARGE SCALE GENOMIC DNA]</scope>
    <source>
        <strain evidence="1 2">DSM 22418</strain>
    </source>
</reference>
<sequence>MNDTMEKTDVIIRVFKTNVDRHDDAQEILTILNNLLNPILVTFDLEDCDRILRVEGRDFIPAEVERVLELCGFQCELLL</sequence>
<accession>A0A1X7IMI1</accession>
<name>A0A1X7IMI1_9SPHI</name>
<gene>
    <name evidence="1" type="ORF">SAMN05660862_1005</name>
</gene>